<evidence type="ECO:0000259" key="6">
    <source>
        <dbReference type="Pfam" id="PF00155"/>
    </source>
</evidence>
<dbReference type="PANTHER" id="PTHR46383">
    <property type="entry name" value="ASPARTATE AMINOTRANSFERASE"/>
    <property type="match status" value="1"/>
</dbReference>
<comment type="caution">
    <text evidence="7">The sequence shown here is derived from an EMBL/GenBank/DDBJ whole genome shotgun (WGS) entry which is preliminary data.</text>
</comment>
<keyword evidence="8" id="KW-1185">Reference proteome</keyword>
<evidence type="ECO:0000256" key="1">
    <source>
        <dbReference type="ARBA" id="ARBA00001933"/>
    </source>
</evidence>
<evidence type="ECO:0000313" key="8">
    <source>
        <dbReference type="Proteomes" id="UP000612746"/>
    </source>
</evidence>
<gene>
    <name evidence="7" type="ORF">INT44_004178</name>
</gene>
<dbReference type="GO" id="GO:0008483">
    <property type="term" value="F:transaminase activity"/>
    <property type="evidence" value="ECO:0007669"/>
    <property type="project" value="UniProtKB-KW"/>
</dbReference>
<dbReference type="GO" id="GO:0006520">
    <property type="term" value="P:amino acid metabolic process"/>
    <property type="evidence" value="ECO:0007669"/>
    <property type="project" value="InterPro"/>
</dbReference>
<sequence length="476" mass="53274">MADDARTASKIKFHFQDIAARIIQNIRSEAESEAHQILRSYPGNENPKDASQAAAKIYGISTQSSTGVIYVMDRATERGFTYGNPEWANFGQGAPEVGHIEGCMDKPTEIPVDHASLEYAPTSGIKPLREAVAHLYNDLYRQDKSSQYTWENVCIVPGGRAGLTRVASVIGDIVVGHFLPEYTAYEQMLGIFKRFVPIPTVLEEEAKYHIDPQTIKKEIIGRGLGLIVASNPRNPVGQVIEGEELKEMVEIARTRHTTLVMDEFYSAYIYSHPPEQNGRTVSISEFVDDVNHDPVVIIDGMTKNMRLPGWRVCWVVGPKSVITSLESSGSFLDGGANHPLQKAAIPLIEPSKYRNEAKYLQQHFRAKRDYVLENLREIGFNIKVPPEATFYIWLDVSELPEPINNGLAFFEECLKEKVILVPGIFFDVNVFIYSLFGTLSLPIAVNFSNLRAIILSDSRSGPSRRNLKKDWLVSNA</sequence>
<dbReference type="SUPFAM" id="SSF53383">
    <property type="entry name" value="PLP-dependent transferases"/>
    <property type="match status" value="1"/>
</dbReference>
<dbReference type="InterPro" id="IPR015421">
    <property type="entry name" value="PyrdxlP-dep_Trfase_major"/>
</dbReference>
<dbReference type="AlphaFoldDB" id="A0A8H7UK73"/>
<dbReference type="PANTHER" id="PTHR46383:SF1">
    <property type="entry name" value="ASPARTATE AMINOTRANSFERASE"/>
    <property type="match status" value="1"/>
</dbReference>
<dbReference type="GO" id="GO:0030170">
    <property type="term" value="F:pyridoxal phosphate binding"/>
    <property type="evidence" value="ECO:0007669"/>
    <property type="project" value="InterPro"/>
</dbReference>
<dbReference type="OrthoDB" id="2108at2759"/>
<feature type="non-terminal residue" evidence="7">
    <location>
        <position position="1"/>
    </location>
</feature>
<evidence type="ECO:0000256" key="4">
    <source>
        <dbReference type="ARBA" id="ARBA00022679"/>
    </source>
</evidence>
<evidence type="ECO:0000256" key="2">
    <source>
        <dbReference type="ARBA" id="ARBA00007441"/>
    </source>
</evidence>
<comment type="similarity">
    <text evidence="2">Belongs to the class-I pyridoxal-phosphate-dependent aminotransferase family.</text>
</comment>
<dbReference type="Proteomes" id="UP000612746">
    <property type="component" value="Unassembled WGS sequence"/>
</dbReference>
<keyword evidence="3" id="KW-0032">Aminotransferase</keyword>
<reference evidence="7" key="1">
    <citation type="submission" date="2020-12" db="EMBL/GenBank/DDBJ databases">
        <title>Metabolic potential, ecology and presence of endohyphal bacteria is reflected in genomic diversity of Mucoromycotina.</title>
        <authorList>
            <person name="Muszewska A."/>
            <person name="Okrasinska A."/>
            <person name="Steczkiewicz K."/>
            <person name="Drgas O."/>
            <person name="Orlowska M."/>
            <person name="Perlinska-Lenart U."/>
            <person name="Aleksandrzak-Piekarczyk T."/>
            <person name="Szatraj K."/>
            <person name="Zielenkiewicz U."/>
            <person name="Pilsyk S."/>
            <person name="Malc E."/>
            <person name="Mieczkowski P."/>
            <person name="Kruszewska J.S."/>
            <person name="Biernat P."/>
            <person name="Pawlowska J."/>
        </authorList>
    </citation>
    <scope>NUCLEOTIDE SEQUENCE</scope>
    <source>
        <strain evidence="7">WA0000051536</strain>
    </source>
</reference>
<dbReference type="EMBL" id="JAEPRA010000001">
    <property type="protein sequence ID" value="KAG2189036.1"/>
    <property type="molecule type" value="Genomic_DNA"/>
</dbReference>
<dbReference type="Gene3D" id="3.40.640.10">
    <property type="entry name" value="Type I PLP-dependent aspartate aminotransferase-like (Major domain)"/>
    <property type="match status" value="1"/>
</dbReference>
<evidence type="ECO:0000313" key="7">
    <source>
        <dbReference type="EMBL" id="KAG2189036.1"/>
    </source>
</evidence>
<dbReference type="InterPro" id="IPR004839">
    <property type="entry name" value="Aminotransferase_I/II_large"/>
</dbReference>
<dbReference type="CDD" id="cd00609">
    <property type="entry name" value="AAT_like"/>
    <property type="match status" value="1"/>
</dbReference>
<dbReference type="Pfam" id="PF00155">
    <property type="entry name" value="Aminotran_1_2"/>
    <property type="match status" value="1"/>
</dbReference>
<dbReference type="InterPro" id="IPR015424">
    <property type="entry name" value="PyrdxlP-dep_Trfase"/>
</dbReference>
<protein>
    <recommendedName>
        <fullName evidence="6">Aminotransferase class I/classII large domain-containing protein</fullName>
    </recommendedName>
</protein>
<dbReference type="InterPro" id="IPR050596">
    <property type="entry name" value="AspAT/PAT-like"/>
</dbReference>
<comment type="cofactor">
    <cofactor evidence="1">
        <name>pyridoxal 5'-phosphate</name>
        <dbReference type="ChEBI" id="CHEBI:597326"/>
    </cofactor>
</comment>
<keyword evidence="5" id="KW-0663">Pyridoxal phosphate</keyword>
<feature type="domain" description="Aminotransferase class I/classII large" evidence="6">
    <location>
        <begin position="88"/>
        <end position="427"/>
    </location>
</feature>
<name>A0A8H7UK73_9FUNG</name>
<proteinExistence type="inferred from homology"/>
<keyword evidence="4" id="KW-0808">Transferase</keyword>
<evidence type="ECO:0000256" key="3">
    <source>
        <dbReference type="ARBA" id="ARBA00022576"/>
    </source>
</evidence>
<organism evidence="7 8">
    <name type="scientific">Umbelopsis vinacea</name>
    <dbReference type="NCBI Taxonomy" id="44442"/>
    <lineage>
        <taxon>Eukaryota</taxon>
        <taxon>Fungi</taxon>
        <taxon>Fungi incertae sedis</taxon>
        <taxon>Mucoromycota</taxon>
        <taxon>Mucoromycotina</taxon>
        <taxon>Umbelopsidomycetes</taxon>
        <taxon>Umbelopsidales</taxon>
        <taxon>Umbelopsidaceae</taxon>
        <taxon>Umbelopsis</taxon>
    </lineage>
</organism>
<accession>A0A8H7UK73</accession>
<evidence type="ECO:0000256" key="5">
    <source>
        <dbReference type="ARBA" id="ARBA00022898"/>
    </source>
</evidence>